<dbReference type="AlphaFoldDB" id="A0A923L212"/>
<sequence length="131" mass="13677">MLIRKKVSVRPGALTDVTALVAECAEAVPGEGICAVNALDARAGVLVTDGSDPRIAADLLADMERAFPARGSYRAADGPERTAAAVRSAVFGAARDLPVERGALQLGRDQRVLLASYADAEEIELAVTLIF</sequence>
<dbReference type="InterPro" id="IPR001602">
    <property type="entry name" value="UPF0047_YjbQ-like"/>
</dbReference>
<evidence type="ECO:0000313" key="1">
    <source>
        <dbReference type="EMBL" id="MBC5582397.1"/>
    </source>
</evidence>
<dbReference type="InterPro" id="IPR035917">
    <property type="entry name" value="YjbQ-like_sf"/>
</dbReference>
<accession>A0A923L212</accession>
<dbReference type="RefSeq" id="WP_186888760.1">
    <property type="nucleotide sequence ID" value="NZ_JACONZ010000005.1"/>
</dbReference>
<dbReference type="Gene3D" id="2.60.120.460">
    <property type="entry name" value="YjbQ-like"/>
    <property type="match status" value="1"/>
</dbReference>
<comment type="caution">
    <text evidence="1">The sequence shown here is derived from an EMBL/GenBank/DDBJ whole genome shotgun (WGS) entry which is preliminary data.</text>
</comment>
<dbReference type="Proteomes" id="UP000659630">
    <property type="component" value="Unassembled WGS sequence"/>
</dbReference>
<evidence type="ECO:0000313" key="2">
    <source>
        <dbReference type="Proteomes" id="UP000659630"/>
    </source>
</evidence>
<protein>
    <submittedName>
        <fullName evidence="1">YjbQ family protein</fullName>
    </submittedName>
</protein>
<gene>
    <name evidence="1" type="ORF">H8S23_12865</name>
</gene>
<dbReference type="Pfam" id="PF01894">
    <property type="entry name" value="YjbQ"/>
    <property type="match status" value="1"/>
</dbReference>
<name>A0A923L212_9FIRM</name>
<organism evidence="1 2">
    <name type="scientific">Anaerofilum hominis</name>
    <dbReference type="NCBI Taxonomy" id="2763016"/>
    <lineage>
        <taxon>Bacteria</taxon>
        <taxon>Bacillati</taxon>
        <taxon>Bacillota</taxon>
        <taxon>Clostridia</taxon>
        <taxon>Eubacteriales</taxon>
        <taxon>Oscillospiraceae</taxon>
        <taxon>Anaerofilum</taxon>
    </lineage>
</organism>
<proteinExistence type="predicted"/>
<dbReference type="EMBL" id="JACONZ010000005">
    <property type="protein sequence ID" value="MBC5582397.1"/>
    <property type="molecule type" value="Genomic_DNA"/>
</dbReference>
<reference evidence="1" key="1">
    <citation type="submission" date="2020-08" db="EMBL/GenBank/DDBJ databases">
        <title>Genome public.</title>
        <authorList>
            <person name="Liu C."/>
            <person name="Sun Q."/>
        </authorList>
    </citation>
    <scope>NUCLEOTIDE SEQUENCE</scope>
    <source>
        <strain evidence="1">BX8</strain>
    </source>
</reference>
<dbReference type="SUPFAM" id="SSF111038">
    <property type="entry name" value="YjbQ-like"/>
    <property type="match status" value="1"/>
</dbReference>
<keyword evidence="2" id="KW-1185">Reference proteome</keyword>